<evidence type="ECO:0000313" key="2">
    <source>
        <dbReference type="Proteomes" id="UP000198406"/>
    </source>
</evidence>
<keyword evidence="2" id="KW-1185">Reference proteome</keyword>
<dbReference type="Proteomes" id="UP000198406">
    <property type="component" value="Unassembled WGS sequence"/>
</dbReference>
<sequence length="466" mass="54184">MKPTNKLHFLSNLEHYLSMDHSHWSETIPAKEFDKDKRILMKQLRATQWSSKMQFRRKIRSPRDVSDLVRDTGNHILIWMDEEHCITSKKLPKSVPYSSKFRKSTANIDFGERSVFIYGVSEKIVAESIHFLLCLKQEGETDVRIGTSYIHGTDPVVPTIFLTPQFLCDYKKANPRRRLILGRGCYFTDEQAIVLASHPEPLDIGVECVFENEGRAFIQTLSQRTTDFGTLSLLNESRGYPTFRYFLQVMNEIPNIVLHTNSLVFKNSVHLPMSSIARHVQYDVWSHTAFNEMEHFTIVPRAFTLRFLIWVPSRFHTLFLHASDRLQDLRIFYNSTYPPSLEQLEELLNALDKNQNLYRLELGCLAVLQSCWDNLLNVIGSHKSLRSLVFWIESESDLLQVQNLVSLSRKKCQLDISFKSHSPKESLLDDAHAIIEPVCLQNRGNALTRHPDRSEMSKEDSFEYDW</sequence>
<comment type="caution">
    <text evidence="1">The sequence shown here is derived from an EMBL/GenBank/DDBJ whole genome shotgun (WGS) entry which is preliminary data.</text>
</comment>
<reference evidence="1 2" key="1">
    <citation type="journal article" date="2015" name="Plant Cell">
        <title>Oil accumulation by the oleaginous diatom Fistulifera solaris as revealed by the genome and transcriptome.</title>
        <authorList>
            <person name="Tanaka T."/>
            <person name="Maeda Y."/>
            <person name="Veluchamy A."/>
            <person name="Tanaka M."/>
            <person name="Abida H."/>
            <person name="Marechal E."/>
            <person name="Bowler C."/>
            <person name="Muto M."/>
            <person name="Sunaga Y."/>
            <person name="Tanaka M."/>
            <person name="Yoshino T."/>
            <person name="Taniguchi T."/>
            <person name="Fukuda Y."/>
            <person name="Nemoto M."/>
            <person name="Matsumoto M."/>
            <person name="Wong P.S."/>
            <person name="Aburatani S."/>
            <person name="Fujibuchi W."/>
        </authorList>
    </citation>
    <scope>NUCLEOTIDE SEQUENCE [LARGE SCALE GENOMIC DNA]</scope>
    <source>
        <strain evidence="1 2">JPCC DA0580</strain>
    </source>
</reference>
<proteinExistence type="predicted"/>
<name>A0A1Z5JM59_FISSO</name>
<dbReference type="EMBL" id="BDSP01000087">
    <property type="protein sequence ID" value="GAX15100.1"/>
    <property type="molecule type" value="Genomic_DNA"/>
</dbReference>
<dbReference type="InParanoid" id="A0A1Z5JM59"/>
<gene>
    <name evidence="1" type="ORF">FisN_12Lu386</name>
</gene>
<protein>
    <submittedName>
        <fullName evidence="1">Uncharacterized protein</fullName>
    </submittedName>
</protein>
<accession>A0A1Z5JM59</accession>
<organism evidence="1 2">
    <name type="scientific">Fistulifera solaris</name>
    <name type="common">Oleaginous diatom</name>
    <dbReference type="NCBI Taxonomy" id="1519565"/>
    <lineage>
        <taxon>Eukaryota</taxon>
        <taxon>Sar</taxon>
        <taxon>Stramenopiles</taxon>
        <taxon>Ochrophyta</taxon>
        <taxon>Bacillariophyta</taxon>
        <taxon>Bacillariophyceae</taxon>
        <taxon>Bacillariophycidae</taxon>
        <taxon>Naviculales</taxon>
        <taxon>Naviculaceae</taxon>
        <taxon>Fistulifera</taxon>
    </lineage>
</organism>
<dbReference type="AlphaFoldDB" id="A0A1Z5JM59"/>
<evidence type="ECO:0000313" key="1">
    <source>
        <dbReference type="EMBL" id="GAX15100.1"/>
    </source>
</evidence>